<dbReference type="Pfam" id="PF00708">
    <property type="entry name" value="Acylphosphatase"/>
    <property type="match status" value="1"/>
</dbReference>
<feature type="domain" description="Acylphosphatase-like" evidence="7">
    <location>
        <begin position="16"/>
        <end position="104"/>
    </location>
</feature>
<dbReference type="PRINTS" id="PR00112">
    <property type="entry name" value="ACYLPHPHTASE"/>
</dbReference>
<evidence type="ECO:0000259" key="7">
    <source>
        <dbReference type="PROSITE" id="PS51160"/>
    </source>
</evidence>
<dbReference type="PROSITE" id="PS00150">
    <property type="entry name" value="ACYLPHOSPHATASE_1"/>
    <property type="match status" value="1"/>
</dbReference>
<sequence length="104" mass="11194">MAPTTSSASRTRSTRTIHALVTGVVQGVGFRYHCAAEAQQLGLVGQVRNLPDGDVEVMAQGPADDVARLVAWLYKGPRWARVEQVSITDLRAGSLTGRRFEVTG</sequence>
<dbReference type="InterPro" id="IPR036046">
    <property type="entry name" value="Acylphosphatase-like_dom_sf"/>
</dbReference>
<dbReference type="InterPro" id="IPR020456">
    <property type="entry name" value="Acylphosphatase"/>
</dbReference>
<dbReference type="Gene3D" id="3.30.70.100">
    <property type="match status" value="1"/>
</dbReference>
<feature type="active site" evidence="5">
    <location>
        <position position="31"/>
    </location>
</feature>
<dbReference type="PANTHER" id="PTHR47268">
    <property type="entry name" value="ACYLPHOSPHATASE"/>
    <property type="match status" value="1"/>
</dbReference>
<protein>
    <recommendedName>
        <fullName evidence="3 5">acylphosphatase</fullName>
        <ecNumber evidence="2 5">3.6.1.7</ecNumber>
    </recommendedName>
</protein>
<dbReference type="InterPro" id="IPR001792">
    <property type="entry name" value="Acylphosphatase-like_dom"/>
</dbReference>
<comment type="similarity">
    <text evidence="1 6">Belongs to the acylphosphatase family.</text>
</comment>
<dbReference type="NCBIfam" id="NF011000">
    <property type="entry name" value="PRK14426.1"/>
    <property type="match status" value="1"/>
</dbReference>
<dbReference type="SUPFAM" id="SSF54975">
    <property type="entry name" value="Acylphosphatase/BLUF domain-like"/>
    <property type="match status" value="1"/>
</dbReference>
<evidence type="ECO:0000256" key="2">
    <source>
        <dbReference type="ARBA" id="ARBA00012150"/>
    </source>
</evidence>
<evidence type="ECO:0000256" key="5">
    <source>
        <dbReference type="PROSITE-ProRule" id="PRU00520"/>
    </source>
</evidence>
<evidence type="ECO:0000313" key="8">
    <source>
        <dbReference type="EMBL" id="AYD90167.1"/>
    </source>
</evidence>
<dbReference type="PANTHER" id="PTHR47268:SF4">
    <property type="entry name" value="ACYLPHOSPHATASE"/>
    <property type="match status" value="1"/>
</dbReference>
<proteinExistence type="inferred from homology"/>
<evidence type="ECO:0000313" key="9">
    <source>
        <dbReference type="Proteomes" id="UP000273001"/>
    </source>
</evidence>
<keyword evidence="9" id="KW-1185">Reference proteome</keyword>
<name>A0ABM6Z487_9ACTO</name>
<feature type="active site" evidence="5">
    <location>
        <position position="49"/>
    </location>
</feature>
<dbReference type="EC" id="3.6.1.7" evidence="2 5"/>
<keyword evidence="5 8" id="KW-0378">Hydrolase</keyword>
<dbReference type="InterPro" id="IPR017968">
    <property type="entry name" value="Acylphosphatase_CS"/>
</dbReference>
<dbReference type="EMBL" id="CP032514">
    <property type="protein sequence ID" value="AYD90167.1"/>
    <property type="molecule type" value="Genomic_DNA"/>
</dbReference>
<evidence type="ECO:0000256" key="3">
    <source>
        <dbReference type="ARBA" id="ARBA00015991"/>
    </source>
</evidence>
<evidence type="ECO:0000256" key="6">
    <source>
        <dbReference type="RuleBase" id="RU004168"/>
    </source>
</evidence>
<dbReference type="Proteomes" id="UP000273001">
    <property type="component" value="Chromosome"/>
</dbReference>
<dbReference type="PROSITE" id="PS51160">
    <property type="entry name" value="ACYLPHOSPHATASE_3"/>
    <property type="match status" value="1"/>
</dbReference>
<gene>
    <name evidence="8" type="ORF">D5R93_09430</name>
</gene>
<reference evidence="8 9" key="1">
    <citation type="submission" date="2018-09" db="EMBL/GenBank/DDBJ databases">
        <authorList>
            <person name="Li J."/>
        </authorList>
    </citation>
    <scope>NUCLEOTIDE SEQUENCE [LARGE SCALE GENOMIC DNA]</scope>
    <source>
        <strain evidence="8 9">2129</strain>
    </source>
</reference>
<comment type="catalytic activity">
    <reaction evidence="4 5">
        <text>an acyl phosphate + H2O = a carboxylate + phosphate + H(+)</text>
        <dbReference type="Rhea" id="RHEA:14965"/>
        <dbReference type="ChEBI" id="CHEBI:15377"/>
        <dbReference type="ChEBI" id="CHEBI:15378"/>
        <dbReference type="ChEBI" id="CHEBI:29067"/>
        <dbReference type="ChEBI" id="CHEBI:43474"/>
        <dbReference type="ChEBI" id="CHEBI:59918"/>
        <dbReference type="EC" id="3.6.1.7"/>
    </reaction>
</comment>
<evidence type="ECO:0000256" key="4">
    <source>
        <dbReference type="ARBA" id="ARBA00047645"/>
    </source>
</evidence>
<dbReference type="GO" id="GO:0003998">
    <property type="term" value="F:acylphosphatase activity"/>
    <property type="evidence" value="ECO:0007669"/>
    <property type="project" value="UniProtKB-EC"/>
</dbReference>
<accession>A0ABM6Z487</accession>
<evidence type="ECO:0000256" key="1">
    <source>
        <dbReference type="ARBA" id="ARBA00005614"/>
    </source>
</evidence>
<dbReference type="RefSeq" id="WP_120204900.1">
    <property type="nucleotide sequence ID" value="NZ_CP032514.1"/>
</dbReference>
<organism evidence="8 9">
    <name type="scientific">Actinomyces lilanjuaniae</name>
    <dbReference type="NCBI Taxonomy" id="2321394"/>
    <lineage>
        <taxon>Bacteria</taxon>
        <taxon>Bacillati</taxon>
        <taxon>Actinomycetota</taxon>
        <taxon>Actinomycetes</taxon>
        <taxon>Actinomycetales</taxon>
        <taxon>Actinomycetaceae</taxon>
        <taxon>Actinomyces</taxon>
    </lineage>
</organism>